<feature type="compositionally biased region" description="Low complexity" evidence="1">
    <location>
        <begin position="10"/>
        <end position="21"/>
    </location>
</feature>
<protein>
    <submittedName>
        <fullName evidence="2">Uncharacterized protein</fullName>
    </submittedName>
</protein>
<dbReference type="EMBL" id="JARAKH010000009">
    <property type="protein sequence ID" value="KAK8400804.1"/>
    <property type="molecule type" value="Genomic_DNA"/>
</dbReference>
<keyword evidence="3" id="KW-1185">Reference proteome</keyword>
<comment type="caution">
    <text evidence="2">The sequence shown here is derived from an EMBL/GenBank/DDBJ whole genome shotgun (WGS) entry which is preliminary data.</text>
</comment>
<organism evidence="2 3">
    <name type="scientific">Scylla paramamosain</name>
    <name type="common">Mud crab</name>
    <dbReference type="NCBI Taxonomy" id="85552"/>
    <lineage>
        <taxon>Eukaryota</taxon>
        <taxon>Metazoa</taxon>
        <taxon>Ecdysozoa</taxon>
        <taxon>Arthropoda</taxon>
        <taxon>Crustacea</taxon>
        <taxon>Multicrustacea</taxon>
        <taxon>Malacostraca</taxon>
        <taxon>Eumalacostraca</taxon>
        <taxon>Eucarida</taxon>
        <taxon>Decapoda</taxon>
        <taxon>Pleocyemata</taxon>
        <taxon>Brachyura</taxon>
        <taxon>Eubrachyura</taxon>
        <taxon>Portunoidea</taxon>
        <taxon>Portunidae</taxon>
        <taxon>Portuninae</taxon>
        <taxon>Scylla</taxon>
    </lineage>
</organism>
<reference evidence="2 3" key="1">
    <citation type="submission" date="2023-03" db="EMBL/GenBank/DDBJ databases">
        <title>High-quality genome of Scylla paramamosain provides insights in environmental adaptation.</title>
        <authorList>
            <person name="Zhang L."/>
        </authorList>
    </citation>
    <scope>NUCLEOTIDE SEQUENCE [LARGE SCALE GENOMIC DNA]</scope>
    <source>
        <strain evidence="2">LZ_2023a</strain>
        <tissue evidence="2">Muscle</tissue>
    </source>
</reference>
<evidence type="ECO:0000256" key="1">
    <source>
        <dbReference type="SAM" id="MobiDB-lite"/>
    </source>
</evidence>
<sequence>MLQSLSSPHTVTSTITTTNPTITAFPHSQVSEQVHHIGTLQQLPLQPISGVAKTSCHTSQEGDGSLASPSHIQHFPTTHTHNPELASCVVQQLGKGGRRGRWSELPVLAVTYHKQLHSGIWKQVREQD</sequence>
<gene>
    <name evidence="2" type="ORF">O3P69_002534</name>
</gene>
<name>A0AAW0UKY1_SCYPA</name>
<dbReference type="AlphaFoldDB" id="A0AAW0UKY1"/>
<evidence type="ECO:0000313" key="3">
    <source>
        <dbReference type="Proteomes" id="UP001487740"/>
    </source>
</evidence>
<evidence type="ECO:0000313" key="2">
    <source>
        <dbReference type="EMBL" id="KAK8400804.1"/>
    </source>
</evidence>
<proteinExistence type="predicted"/>
<feature type="region of interest" description="Disordered" evidence="1">
    <location>
        <begin position="1"/>
        <end position="21"/>
    </location>
</feature>
<dbReference type="Proteomes" id="UP001487740">
    <property type="component" value="Unassembled WGS sequence"/>
</dbReference>
<accession>A0AAW0UKY1</accession>